<keyword evidence="4 5" id="KW-0472">Membrane</keyword>
<dbReference type="Pfam" id="PF04932">
    <property type="entry name" value="Wzy_C"/>
    <property type="match status" value="1"/>
</dbReference>
<sequence>MVPAAPERELAVRVRFRPSLLAAALVLLTCLPARHEELSSGVRLTAADVMSLVLAAAAVAVLLTRAGGAVLPARPGAERLPARALVFAPVAAAAGVSLLASADVLAGLPGYVRYVQVFVVIPLAVLVAVRDRTDTLIVGGALVAAAAAQGLVGCVQAFTGTGASYAGEQVRAVGTFGAPDVMGMAGVVSFGAIVLLGAGLTLRGRLRGAALTGAALLCVPLALSLSRGTWLALAGACLVVLFLHSRVLAARVVLAGAAAAIVLALGVGTGADPLGRRLDSVASSVSQPDQSLRDRFSLWRTAVDIWLEHPVTGAGPRGFAQLRDTYAPIELSSGSDTEDPVHGFERRPLLSPHNMYLLTLSEQGLLGLAALAGCLASLVWWAVRERSLIAAGLLTWQIVDFCYGDIGGAPTLVMSVALGLALSLVTRRETSAFPGVQPEVVGGGGGVR</sequence>
<evidence type="ECO:0000259" key="6">
    <source>
        <dbReference type="Pfam" id="PF04932"/>
    </source>
</evidence>
<evidence type="ECO:0000313" key="7">
    <source>
        <dbReference type="EMBL" id="GAA1689859.1"/>
    </source>
</evidence>
<accession>A0ABP4TKX7</accession>
<feature type="transmembrane region" description="Helical" evidence="5">
    <location>
        <begin position="136"/>
        <end position="161"/>
    </location>
</feature>
<evidence type="ECO:0000256" key="2">
    <source>
        <dbReference type="ARBA" id="ARBA00022692"/>
    </source>
</evidence>
<dbReference type="InterPro" id="IPR007016">
    <property type="entry name" value="O-antigen_ligase-rel_domated"/>
</dbReference>
<evidence type="ECO:0000256" key="4">
    <source>
        <dbReference type="ARBA" id="ARBA00023136"/>
    </source>
</evidence>
<evidence type="ECO:0000256" key="1">
    <source>
        <dbReference type="ARBA" id="ARBA00004141"/>
    </source>
</evidence>
<keyword evidence="2 5" id="KW-0812">Transmembrane</keyword>
<gene>
    <name evidence="7" type="ORF">GCM10009733_102710</name>
</gene>
<protein>
    <recommendedName>
        <fullName evidence="6">O-antigen ligase-related domain-containing protein</fullName>
    </recommendedName>
</protein>
<keyword evidence="8" id="KW-1185">Reference proteome</keyword>
<feature type="transmembrane region" description="Helical" evidence="5">
    <location>
        <begin position="181"/>
        <end position="202"/>
    </location>
</feature>
<evidence type="ECO:0000256" key="3">
    <source>
        <dbReference type="ARBA" id="ARBA00022989"/>
    </source>
</evidence>
<feature type="transmembrane region" description="Helical" evidence="5">
    <location>
        <begin position="248"/>
        <end position="268"/>
    </location>
</feature>
<dbReference type="PANTHER" id="PTHR37422">
    <property type="entry name" value="TEICHURONIC ACID BIOSYNTHESIS PROTEIN TUAE"/>
    <property type="match status" value="1"/>
</dbReference>
<feature type="domain" description="O-antigen ligase-related" evidence="6">
    <location>
        <begin position="214"/>
        <end position="371"/>
    </location>
</feature>
<evidence type="ECO:0000256" key="5">
    <source>
        <dbReference type="SAM" id="Phobius"/>
    </source>
</evidence>
<feature type="transmembrane region" description="Helical" evidence="5">
    <location>
        <begin position="111"/>
        <end position="129"/>
    </location>
</feature>
<dbReference type="InterPro" id="IPR051533">
    <property type="entry name" value="WaaL-like"/>
</dbReference>
<comment type="subcellular location">
    <subcellularLocation>
        <location evidence="1">Membrane</location>
        <topology evidence="1">Multi-pass membrane protein</topology>
    </subcellularLocation>
</comment>
<dbReference type="EMBL" id="BAAAMU010000167">
    <property type="protein sequence ID" value="GAA1689859.1"/>
    <property type="molecule type" value="Genomic_DNA"/>
</dbReference>
<evidence type="ECO:0000313" key="8">
    <source>
        <dbReference type="Proteomes" id="UP001500064"/>
    </source>
</evidence>
<feature type="transmembrane region" description="Helical" evidence="5">
    <location>
        <begin position="365"/>
        <end position="383"/>
    </location>
</feature>
<keyword evidence="3 5" id="KW-1133">Transmembrane helix</keyword>
<dbReference type="Proteomes" id="UP001500064">
    <property type="component" value="Unassembled WGS sequence"/>
</dbReference>
<feature type="transmembrane region" description="Helical" evidence="5">
    <location>
        <begin position="214"/>
        <end position="242"/>
    </location>
</feature>
<organism evidence="7 8">
    <name type="scientific">Nonomuraea maheshkhaliensis</name>
    <dbReference type="NCBI Taxonomy" id="419590"/>
    <lineage>
        <taxon>Bacteria</taxon>
        <taxon>Bacillati</taxon>
        <taxon>Actinomycetota</taxon>
        <taxon>Actinomycetes</taxon>
        <taxon>Streptosporangiales</taxon>
        <taxon>Streptosporangiaceae</taxon>
        <taxon>Nonomuraea</taxon>
    </lineage>
</organism>
<comment type="caution">
    <text evidence="7">The sequence shown here is derived from an EMBL/GenBank/DDBJ whole genome shotgun (WGS) entry which is preliminary data.</text>
</comment>
<name>A0ABP4TKX7_9ACTN</name>
<dbReference type="PANTHER" id="PTHR37422:SF13">
    <property type="entry name" value="LIPOPOLYSACCHARIDE BIOSYNTHESIS PROTEIN PA4999-RELATED"/>
    <property type="match status" value="1"/>
</dbReference>
<feature type="transmembrane region" description="Helical" evidence="5">
    <location>
        <begin position="84"/>
        <end position="105"/>
    </location>
</feature>
<feature type="transmembrane region" description="Helical" evidence="5">
    <location>
        <begin position="49"/>
        <end position="72"/>
    </location>
</feature>
<reference evidence="8" key="1">
    <citation type="journal article" date="2019" name="Int. J. Syst. Evol. Microbiol.">
        <title>The Global Catalogue of Microorganisms (GCM) 10K type strain sequencing project: providing services to taxonomists for standard genome sequencing and annotation.</title>
        <authorList>
            <consortium name="The Broad Institute Genomics Platform"/>
            <consortium name="The Broad Institute Genome Sequencing Center for Infectious Disease"/>
            <person name="Wu L."/>
            <person name="Ma J."/>
        </authorList>
    </citation>
    <scope>NUCLEOTIDE SEQUENCE [LARGE SCALE GENOMIC DNA]</scope>
    <source>
        <strain evidence="8">JCM 13929</strain>
    </source>
</reference>
<feature type="transmembrane region" description="Helical" evidence="5">
    <location>
        <begin position="403"/>
        <end position="425"/>
    </location>
</feature>
<proteinExistence type="predicted"/>